<comment type="caution">
    <text evidence="1">The sequence shown here is derived from an EMBL/GenBank/DDBJ whole genome shotgun (WGS) entry which is preliminary data.</text>
</comment>
<dbReference type="EMBL" id="BMAT01012988">
    <property type="protein sequence ID" value="GFS03240.1"/>
    <property type="molecule type" value="Genomic_DNA"/>
</dbReference>
<keyword evidence="2" id="KW-1185">Reference proteome</keyword>
<evidence type="ECO:0000313" key="1">
    <source>
        <dbReference type="EMBL" id="GFS03240.1"/>
    </source>
</evidence>
<dbReference type="AlphaFoldDB" id="A0AAV4HZN1"/>
<reference evidence="1 2" key="1">
    <citation type="journal article" date="2021" name="Elife">
        <title>Chloroplast acquisition without the gene transfer in kleptoplastic sea slugs, Plakobranchus ocellatus.</title>
        <authorList>
            <person name="Maeda T."/>
            <person name="Takahashi S."/>
            <person name="Yoshida T."/>
            <person name="Shimamura S."/>
            <person name="Takaki Y."/>
            <person name="Nagai Y."/>
            <person name="Toyoda A."/>
            <person name="Suzuki Y."/>
            <person name="Arimoto A."/>
            <person name="Ishii H."/>
            <person name="Satoh N."/>
            <person name="Nishiyama T."/>
            <person name="Hasebe M."/>
            <person name="Maruyama T."/>
            <person name="Minagawa J."/>
            <person name="Obokata J."/>
            <person name="Shigenobu S."/>
        </authorList>
    </citation>
    <scope>NUCLEOTIDE SEQUENCE [LARGE SCALE GENOMIC DNA]</scope>
</reference>
<name>A0AAV4HZN1_9GAST</name>
<accession>A0AAV4HZN1</accession>
<gene>
    <name evidence="1" type="ORF">ElyMa_006465100</name>
</gene>
<protein>
    <submittedName>
        <fullName evidence="1">Uncharacterized protein</fullName>
    </submittedName>
</protein>
<evidence type="ECO:0000313" key="2">
    <source>
        <dbReference type="Proteomes" id="UP000762676"/>
    </source>
</evidence>
<dbReference type="Proteomes" id="UP000762676">
    <property type="component" value="Unassembled WGS sequence"/>
</dbReference>
<sequence>MKWPFVYERRNSQYIQPINATSPQGDSRTFLQTQDYTLRIRTDNTRDKPNKLNPKQERDEILHQIDKRVQDLRKDELDKKADSIANAKSDDVMFSAVKALNPETYENSQVEENEGKIITNPNEILQTVANHFRSKFKDQTNKDIPPFQGTPRSLRRLVSKDEVRGSFNRLK</sequence>
<organism evidence="1 2">
    <name type="scientific">Elysia marginata</name>
    <dbReference type="NCBI Taxonomy" id="1093978"/>
    <lineage>
        <taxon>Eukaryota</taxon>
        <taxon>Metazoa</taxon>
        <taxon>Spiralia</taxon>
        <taxon>Lophotrochozoa</taxon>
        <taxon>Mollusca</taxon>
        <taxon>Gastropoda</taxon>
        <taxon>Heterobranchia</taxon>
        <taxon>Euthyneura</taxon>
        <taxon>Panpulmonata</taxon>
        <taxon>Sacoglossa</taxon>
        <taxon>Placobranchoidea</taxon>
        <taxon>Plakobranchidae</taxon>
        <taxon>Elysia</taxon>
    </lineage>
</organism>
<proteinExistence type="predicted"/>